<dbReference type="InterPro" id="IPR038666">
    <property type="entry name" value="SSP1_head-tail_sf"/>
</dbReference>
<dbReference type="Proteomes" id="UP001157355">
    <property type="component" value="Unassembled WGS sequence"/>
</dbReference>
<accession>A0AA37TU77</accession>
<keyword evidence="2" id="KW-1185">Reference proteome</keyword>
<dbReference type="InterPro" id="IPR008767">
    <property type="entry name" value="Phage_SPP1_head-tail_adaptor"/>
</dbReference>
<dbReference type="AlphaFoldDB" id="A0AA37TU77"/>
<gene>
    <name evidence="1" type="ORF">GCM10010873_26630</name>
</gene>
<evidence type="ECO:0000313" key="2">
    <source>
        <dbReference type="Proteomes" id="UP001157355"/>
    </source>
</evidence>
<evidence type="ECO:0000313" key="1">
    <source>
        <dbReference type="EMBL" id="GLS87689.1"/>
    </source>
</evidence>
<protein>
    <recommendedName>
        <fullName evidence="3">Head-tail adaptor protein</fullName>
    </recommendedName>
</protein>
<dbReference type="EMBL" id="BSPP01000010">
    <property type="protein sequence ID" value="GLS87689.1"/>
    <property type="molecule type" value="Genomic_DNA"/>
</dbReference>
<dbReference type="RefSeq" id="WP_284325864.1">
    <property type="nucleotide sequence ID" value="NZ_BSPP01000010.1"/>
</dbReference>
<proteinExistence type="predicted"/>
<dbReference type="Pfam" id="PF05521">
    <property type="entry name" value="Phage_HCP"/>
    <property type="match status" value="1"/>
</dbReference>
<sequence length="114" mass="12384">MTRHHTGDLNTLVAFDAPVRAPNGMGGSQTSWAEQFQAWAKVIWLRGGETVISARLAGRQPAVFVIGQSQDSALLDTDWVARDIETGKSYVVRAIIPTDDRAFFEVTVEGGVPV</sequence>
<dbReference type="Gene3D" id="2.40.10.270">
    <property type="entry name" value="Bacteriophage SPP1 head-tail adaptor protein"/>
    <property type="match status" value="1"/>
</dbReference>
<organism evidence="1 2">
    <name type="scientific">Cypionkella aquatica</name>
    <dbReference type="NCBI Taxonomy" id="1756042"/>
    <lineage>
        <taxon>Bacteria</taxon>
        <taxon>Pseudomonadati</taxon>
        <taxon>Pseudomonadota</taxon>
        <taxon>Alphaproteobacteria</taxon>
        <taxon>Rhodobacterales</taxon>
        <taxon>Paracoccaceae</taxon>
        <taxon>Cypionkella</taxon>
    </lineage>
</organism>
<comment type="caution">
    <text evidence="1">The sequence shown here is derived from an EMBL/GenBank/DDBJ whole genome shotgun (WGS) entry which is preliminary data.</text>
</comment>
<name>A0AA37TU77_9RHOB</name>
<reference evidence="1 2" key="1">
    <citation type="journal article" date="2014" name="Int. J. Syst. Evol. Microbiol.">
        <title>Complete genome sequence of Corynebacterium casei LMG S-19264T (=DSM 44701T), isolated from a smear-ripened cheese.</title>
        <authorList>
            <consortium name="US DOE Joint Genome Institute (JGI-PGF)"/>
            <person name="Walter F."/>
            <person name="Albersmeier A."/>
            <person name="Kalinowski J."/>
            <person name="Ruckert C."/>
        </authorList>
    </citation>
    <scope>NUCLEOTIDE SEQUENCE [LARGE SCALE GENOMIC DNA]</scope>
    <source>
        <strain evidence="1 2">NBRC 111766</strain>
    </source>
</reference>
<evidence type="ECO:0008006" key="3">
    <source>
        <dbReference type="Google" id="ProtNLM"/>
    </source>
</evidence>